<dbReference type="EMBL" id="RDSM01000003">
    <property type="protein sequence ID" value="RXH54694.1"/>
    <property type="molecule type" value="Genomic_DNA"/>
</dbReference>
<comment type="caution">
    <text evidence="10">The sequence shown here is derived from an EMBL/GenBank/DDBJ whole genome shotgun (WGS) entry which is preliminary data.</text>
</comment>
<comment type="subcellular location">
    <subcellularLocation>
        <location evidence="2">Membrane</location>
    </subcellularLocation>
</comment>
<reference evidence="11" key="2">
    <citation type="submission" date="2019-02" db="EMBL/GenBank/DDBJ databases">
        <title>Granulicella sibirica sp. nov., a psychrotolerant acidobacterium isolated from an organic soil layer in forested tundra, West Siberia.</title>
        <authorList>
            <person name="Oshkin I.Y."/>
            <person name="Kulichevskaya I.S."/>
            <person name="Rijpstra W.I.C."/>
            <person name="Sinninghe Damste J.S."/>
            <person name="Rakitin A.L."/>
            <person name="Ravin N.V."/>
            <person name="Dedysh S.N."/>
        </authorList>
    </citation>
    <scope>NUCLEOTIDE SEQUENCE [LARGE SCALE GENOMIC DNA]</scope>
    <source>
        <strain evidence="11">AF10</strain>
    </source>
</reference>
<keyword evidence="7" id="KW-1133">Transmembrane helix</keyword>
<evidence type="ECO:0000256" key="5">
    <source>
        <dbReference type="ARBA" id="ARBA00022679"/>
    </source>
</evidence>
<dbReference type="FunFam" id="3.30.565.10:FF:000010">
    <property type="entry name" value="Sensor histidine kinase RcsC"/>
    <property type="match status" value="1"/>
</dbReference>
<dbReference type="Pfam" id="PF02518">
    <property type="entry name" value="HATPase_c"/>
    <property type="match status" value="1"/>
</dbReference>
<dbReference type="PANTHER" id="PTHR43047">
    <property type="entry name" value="TWO-COMPONENT HISTIDINE PROTEIN KINASE"/>
    <property type="match status" value="1"/>
</dbReference>
<keyword evidence="4" id="KW-0597">Phosphoprotein</keyword>
<evidence type="ECO:0000256" key="1">
    <source>
        <dbReference type="ARBA" id="ARBA00000085"/>
    </source>
</evidence>
<proteinExistence type="predicted"/>
<dbReference type="PROSITE" id="PS50885">
    <property type="entry name" value="HAMP"/>
    <property type="match status" value="1"/>
</dbReference>
<evidence type="ECO:0000256" key="6">
    <source>
        <dbReference type="ARBA" id="ARBA00022777"/>
    </source>
</evidence>
<dbReference type="SUPFAM" id="SSF55874">
    <property type="entry name" value="ATPase domain of HSP90 chaperone/DNA topoisomerase II/histidine kinase"/>
    <property type="match status" value="1"/>
</dbReference>
<evidence type="ECO:0000259" key="8">
    <source>
        <dbReference type="PROSITE" id="PS50109"/>
    </source>
</evidence>
<dbReference type="GO" id="GO:0005886">
    <property type="term" value="C:plasma membrane"/>
    <property type="evidence" value="ECO:0007669"/>
    <property type="project" value="TreeGrafter"/>
</dbReference>
<keyword evidence="7" id="KW-0812">Transmembrane</keyword>
<evidence type="ECO:0000256" key="2">
    <source>
        <dbReference type="ARBA" id="ARBA00004370"/>
    </source>
</evidence>
<reference evidence="10 11" key="1">
    <citation type="submission" date="2018-11" db="EMBL/GenBank/DDBJ databases">
        <authorList>
            <person name="Mardanov A.V."/>
            <person name="Ravin N.V."/>
            <person name="Dedysh S.N."/>
        </authorList>
    </citation>
    <scope>NUCLEOTIDE SEQUENCE [LARGE SCALE GENOMIC DNA]</scope>
    <source>
        <strain evidence="10 11">AF10</strain>
    </source>
</reference>
<dbReference type="CDD" id="cd16922">
    <property type="entry name" value="HATPase_EvgS-ArcB-TorS-like"/>
    <property type="match status" value="1"/>
</dbReference>
<feature type="transmembrane region" description="Helical" evidence="7">
    <location>
        <begin position="12"/>
        <end position="35"/>
    </location>
</feature>
<dbReference type="PROSITE" id="PS51257">
    <property type="entry name" value="PROKAR_LIPOPROTEIN"/>
    <property type="match status" value="1"/>
</dbReference>
<keyword evidence="6 10" id="KW-0418">Kinase</keyword>
<dbReference type="InterPro" id="IPR033417">
    <property type="entry name" value="CHASE8"/>
</dbReference>
<dbReference type="PROSITE" id="PS50109">
    <property type="entry name" value="HIS_KIN"/>
    <property type="match status" value="1"/>
</dbReference>
<protein>
    <recommendedName>
        <fullName evidence="3">histidine kinase</fullName>
        <ecNumber evidence="3">2.7.13.3</ecNumber>
    </recommendedName>
</protein>
<dbReference type="AlphaFoldDB" id="A0A4V1L566"/>
<dbReference type="GO" id="GO:0009927">
    <property type="term" value="F:histidine phosphotransfer kinase activity"/>
    <property type="evidence" value="ECO:0007669"/>
    <property type="project" value="TreeGrafter"/>
</dbReference>
<evidence type="ECO:0000313" key="11">
    <source>
        <dbReference type="Proteomes" id="UP000289437"/>
    </source>
</evidence>
<dbReference type="PRINTS" id="PR00344">
    <property type="entry name" value="BCTRLSENSOR"/>
</dbReference>
<name>A0A4V1L566_9BACT</name>
<dbReference type="InterPro" id="IPR004358">
    <property type="entry name" value="Sig_transdc_His_kin-like_C"/>
</dbReference>
<evidence type="ECO:0000313" key="10">
    <source>
        <dbReference type="EMBL" id="RXH54694.1"/>
    </source>
</evidence>
<sequence>MSNFLSRSIRRKLILLFTATASVTVLLACASLWIYQLVHSRATLQKDEQATAQLIADTTGPALLFDDASAANESLSILRTDGRIRAACIYDKRGKPMAHFSREGVTLACPDASTVASRFDSHRLLIVKPILMKGETVGLLYLDVSLADMYRLLLRLAEIGFAVLFVAMLFALALSSVLQRIISLPILHLTDVATRIARGNDPRARARRISNDETGMLVDQFNMMLDHIQQRETDLQIAHDSLEDRVQERTQDLQNEIIERQAIERDLSVAKVLAEESNLAKSSFLANMSHELRTPLNAIIGYSEMLHEEATDEGLTHFTMDLDKVLLSARHLLGLISDILDFSKIEAGEMKLYPEYVLSSEVLDEVMPAAEMLATNNRNRICLVRPVWHGVQYVDPLRFRQCLLNLISNACKFTQDGTISIAVEQASNDAGSWIQWSVRDTGLGISIEEQGRLFQTFSQGDSSATRKYGGSGLGLAISQQLCKAMGGQITVSSTLGSGSTFTIVLPDKSSMAEEEEARVVVVV</sequence>
<dbReference type="CDD" id="cd06225">
    <property type="entry name" value="HAMP"/>
    <property type="match status" value="1"/>
</dbReference>
<dbReference type="SMART" id="SM00387">
    <property type="entry name" value="HATPase_c"/>
    <property type="match status" value="1"/>
</dbReference>
<accession>A0A4V1L566</accession>
<feature type="domain" description="Histidine kinase" evidence="8">
    <location>
        <begin position="287"/>
        <end position="509"/>
    </location>
</feature>
<dbReference type="GO" id="GO:0000155">
    <property type="term" value="F:phosphorelay sensor kinase activity"/>
    <property type="evidence" value="ECO:0007669"/>
    <property type="project" value="InterPro"/>
</dbReference>
<dbReference type="SUPFAM" id="SSF47384">
    <property type="entry name" value="Homodimeric domain of signal transducing histidine kinase"/>
    <property type="match status" value="1"/>
</dbReference>
<dbReference type="RefSeq" id="WP_128914442.1">
    <property type="nucleotide sequence ID" value="NZ_RDSM01000003.1"/>
</dbReference>
<keyword evidence="7" id="KW-0472">Membrane</keyword>
<dbReference type="InterPro" id="IPR005467">
    <property type="entry name" value="His_kinase_dom"/>
</dbReference>
<dbReference type="InterPro" id="IPR003661">
    <property type="entry name" value="HisK_dim/P_dom"/>
</dbReference>
<evidence type="ECO:0000256" key="4">
    <source>
        <dbReference type="ARBA" id="ARBA00022553"/>
    </source>
</evidence>
<keyword evidence="5" id="KW-0808">Transferase</keyword>
<dbReference type="OrthoDB" id="9812260at2"/>
<dbReference type="SMART" id="SM00388">
    <property type="entry name" value="HisKA"/>
    <property type="match status" value="1"/>
</dbReference>
<keyword evidence="11" id="KW-1185">Reference proteome</keyword>
<dbReference type="Gene3D" id="1.10.287.130">
    <property type="match status" value="1"/>
</dbReference>
<dbReference type="EC" id="2.7.13.3" evidence="3"/>
<gene>
    <name evidence="10" type="ORF">GRAN_3798</name>
</gene>
<dbReference type="Proteomes" id="UP000289437">
    <property type="component" value="Unassembled WGS sequence"/>
</dbReference>
<dbReference type="Gene3D" id="6.10.340.10">
    <property type="match status" value="1"/>
</dbReference>
<dbReference type="Pfam" id="PF00512">
    <property type="entry name" value="HisKA"/>
    <property type="match status" value="1"/>
</dbReference>
<dbReference type="SUPFAM" id="SSF158472">
    <property type="entry name" value="HAMP domain-like"/>
    <property type="match status" value="1"/>
</dbReference>
<feature type="transmembrane region" description="Helical" evidence="7">
    <location>
        <begin position="159"/>
        <end position="178"/>
    </location>
</feature>
<dbReference type="InterPro" id="IPR036890">
    <property type="entry name" value="HATPase_C_sf"/>
</dbReference>
<evidence type="ECO:0000256" key="7">
    <source>
        <dbReference type="SAM" id="Phobius"/>
    </source>
</evidence>
<dbReference type="SMART" id="SM00304">
    <property type="entry name" value="HAMP"/>
    <property type="match status" value="1"/>
</dbReference>
<dbReference type="InterPro" id="IPR003660">
    <property type="entry name" value="HAMP_dom"/>
</dbReference>
<dbReference type="Pfam" id="PF17152">
    <property type="entry name" value="CHASE8"/>
    <property type="match status" value="1"/>
</dbReference>
<comment type="catalytic activity">
    <reaction evidence="1">
        <text>ATP + protein L-histidine = ADP + protein N-phospho-L-histidine.</text>
        <dbReference type="EC" id="2.7.13.3"/>
    </reaction>
</comment>
<dbReference type="InterPro" id="IPR036097">
    <property type="entry name" value="HisK_dim/P_sf"/>
</dbReference>
<feature type="domain" description="HAMP" evidence="9">
    <location>
        <begin position="180"/>
        <end position="233"/>
    </location>
</feature>
<dbReference type="CDD" id="cd00082">
    <property type="entry name" value="HisKA"/>
    <property type="match status" value="1"/>
</dbReference>
<dbReference type="InterPro" id="IPR003594">
    <property type="entry name" value="HATPase_dom"/>
</dbReference>
<evidence type="ECO:0000256" key="3">
    <source>
        <dbReference type="ARBA" id="ARBA00012438"/>
    </source>
</evidence>
<dbReference type="Gene3D" id="3.30.565.10">
    <property type="entry name" value="Histidine kinase-like ATPase, C-terminal domain"/>
    <property type="match status" value="1"/>
</dbReference>
<dbReference type="PANTHER" id="PTHR43047:SF72">
    <property type="entry name" value="OSMOSENSING HISTIDINE PROTEIN KINASE SLN1"/>
    <property type="match status" value="1"/>
</dbReference>
<organism evidence="10 11">
    <name type="scientific">Granulicella sibirica</name>
    <dbReference type="NCBI Taxonomy" id="2479048"/>
    <lineage>
        <taxon>Bacteria</taxon>
        <taxon>Pseudomonadati</taxon>
        <taxon>Acidobacteriota</taxon>
        <taxon>Terriglobia</taxon>
        <taxon>Terriglobales</taxon>
        <taxon>Acidobacteriaceae</taxon>
        <taxon>Granulicella</taxon>
    </lineage>
</organism>
<evidence type="ECO:0000259" key="9">
    <source>
        <dbReference type="PROSITE" id="PS50885"/>
    </source>
</evidence>